<gene>
    <name evidence="5 7" type="primary">frr</name>
    <name evidence="7" type="ORF">F6J89_01785</name>
</gene>
<accession>A0A6B3N8D8</accession>
<evidence type="ECO:0000256" key="3">
    <source>
        <dbReference type="ARBA" id="ARBA00022490"/>
    </source>
</evidence>
<dbReference type="AlphaFoldDB" id="A0A6B3N8D8"/>
<evidence type="ECO:0000256" key="2">
    <source>
        <dbReference type="ARBA" id="ARBA00005912"/>
    </source>
</evidence>
<evidence type="ECO:0000256" key="5">
    <source>
        <dbReference type="HAMAP-Rule" id="MF_00040"/>
    </source>
</evidence>
<dbReference type="InterPro" id="IPR036191">
    <property type="entry name" value="RRF_sf"/>
</dbReference>
<evidence type="ECO:0000256" key="1">
    <source>
        <dbReference type="ARBA" id="ARBA00004496"/>
    </source>
</evidence>
<reference evidence="7" key="1">
    <citation type="submission" date="2019-11" db="EMBL/GenBank/DDBJ databases">
        <title>Genomic insights into an expanded diversity of filamentous marine cyanobacteria reveals the extraordinary biosynthetic potential of Moorea and Okeania.</title>
        <authorList>
            <person name="Ferreira Leao T."/>
            <person name="Wang M."/>
            <person name="Moss N."/>
            <person name="Da Silva R."/>
            <person name="Sanders J."/>
            <person name="Nurk S."/>
            <person name="Gurevich A."/>
            <person name="Humphrey G."/>
            <person name="Reher R."/>
            <person name="Zhu Q."/>
            <person name="Belda-Ferre P."/>
            <person name="Glukhov E."/>
            <person name="Rex R."/>
            <person name="Dorrestein P.C."/>
            <person name="Knight R."/>
            <person name="Pevzner P."/>
            <person name="Gerwick W.H."/>
            <person name="Gerwick L."/>
        </authorList>
    </citation>
    <scope>NUCLEOTIDE SEQUENCE</scope>
    <source>
        <strain evidence="7">SIO1C4</strain>
    </source>
</reference>
<dbReference type="GO" id="GO:0005737">
    <property type="term" value="C:cytoplasm"/>
    <property type="evidence" value="ECO:0007669"/>
    <property type="project" value="UniProtKB-SubCell"/>
</dbReference>
<proteinExistence type="inferred from homology"/>
<dbReference type="CDD" id="cd00520">
    <property type="entry name" value="RRF"/>
    <property type="match status" value="1"/>
</dbReference>
<sequence length="224" mass="25505">MERRSPFVKKIISQSSFLISRFEEISYGRLKGKRLEHLWEVLVKLAELEDKMQKSIKSTQRSFNTIRTGRANASLLDRVKVDYYGTETPLNQLANISIPDASTINILPYDKSCMGAIEKAISLSDIGLTPNNDGKLIRLNIPPLTEERRNEMVKLAGKLAEEGKVSIRNIRRDAIDNVRKQEKNGDLSEDESRNLQDNIQKATDKFTAKIDDLLKVKEKDIMTV</sequence>
<dbReference type="FunFam" id="3.30.1360.40:FF:000001">
    <property type="entry name" value="Ribosome-recycling factor"/>
    <property type="match status" value="1"/>
</dbReference>
<comment type="subcellular location">
    <subcellularLocation>
        <location evidence="1 5">Cytoplasm</location>
    </subcellularLocation>
</comment>
<dbReference type="FunFam" id="1.10.132.20:FF:000001">
    <property type="entry name" value="Ribosome-recycling factor"/>
    <property type="match status" value="1"/>
</dbReference>
<dbReference type="EMBL" id="JAAHFQ010000026">
    <property type="protein sequence ID" value="NER26384.1"/>
    <property type="molecule type" value="Genomic_DNA"/>
</dbReference>
<keyword evidence="3 5" id="KW-0963">Cytoplasm</keyword>
<comment type="function">
    <text evidence="5">Responsible for the release of ribosomes from messenger RNA at the termination of protein biosynthesis. May increase the efficiency of translation by recycling ribosomes from one round of translation to another.</text>
</comment>
<dbReference type="GO" id="GO:0006415">
    <property type="term" value="P:translational termination"/>
    <property type="evidence" value="ECO:0007669"/>
    <property type="project" value="UniProtKB-UniRule"/>
</dbReference>
<comment type="similarity">
    <text evidence="2 5">Belongs to the RRF family.</text>
</comment>
<dbReference type="NCBIfam" id="TIGR00496">
    <property type="entry name" value="frr"/>
    <property type="match status" value="1"/>
</dbReference>
<dbReference type="PANTHER" id="PTHR20982:SF3">
    <property type="entry name" value="MITOCHONDRIAL RIBOSOME RECYCLING FACTOR PSEUDO 1"/>
    <property type="match status" value="1"/>
</dbReference>
<evidence type="ECO:0000256" key="4">
    <source>
        <dbReference type="ARBA" id="ARBA00022917"/>
    </source>
</evidence>
<protein>
    <recommendedName>
        <fullName evidence="5">Ribosome-recycling factor</fullName>
        <shortName evidence="5">RRF</shortName>
    </recommendedName>
    <alternativeName>
        <fullName evidence="5">Ribosome-releasing factor</fullName>
    </alternativeName>
</protein>
<dbReference type="PANTHER" id="PTHR20982">
    <property type="entry name" value="RIBOSOME RECYCLING FACTOR"/>
    <property type="match status" value="1"/>
</dbReference>
<dbReference type="GO" id="GO:0043023">
    <property type="term" value="F:ribosomal large subunit binding"/>
    <property type="evidence" value="ECO:0007669"/>
    <property type="project" value="TreeGrafter"/>
</dbReference>
<organism evidence="7">
    <name type="scientific">Symploca sp. SIO1C4</name>
    <dbReference type="NCBI Taxonomy" id="2607765"/>
    <lineage>
        <taxon>Bacteria</taxon>
        <taxon>Bacillati</taxon>
        <taxon>Cyanobacteriota</taxon>
        <taxon>Cyanophyceae</taxon>
        <taxon>Coleofasciculales</taxon>
        <taxon>Coleofasciculaceae</taxon>
        <taxon>Symploca</taxon>
    </lineage>
</organism>
<comment type="caution">
    <text evidence="7">The sequence shown here is derived from an EMBL/GenBank/DDBJ whole genome shotgun (WGS) entry which is preliminary data.</text>
</comment>
<evidence type="ECO:0000313" key="7">
    <source>
        <dbReference type="EMBL" id="NER26384.1"/>
    </source>
</evidence>
<keyword evidence="4 5" id="KW-0648">Protein biosynthesis</keyword>
<dbReference type="Gene3D" id="3.30.1360.40">
    <property type="match status" value="1"/>
</dbReference>
<dbReference type="InterPro" id="IPR002661">
    <property type="entry name" value="Ribosome_recyc_fac"/>
</dbReference>
<dbReference type="Pfam" id="PF01765">
    <property type="entry name" value="RRF"/>
    <property type="match status" value="1"/>
</dbReference>
<dbReference type="Gene3D" id="1.10.132.20">
    <property type="entry name" value="Ribosome-recycling factor"/>
    <property type="match status" value="1"/>
</dbReference>
<evidence type="ECO:0000259" key="6">
    <source>
        <dbReference type="Pfam" id="PF01765"/>
    </source>
</evidence>
<name>A0A6B3N8D8_9CYAN</name>
<dbReference type="HAMAP" id="MF_00040">
    <property type="entry name" value="RRF"/>
    <property type="match status" value="1"/>
</dbReference>
<feature type="domain" description="Ribosome recycling factor" evidence="6">
    <location>
        <begin position="60"/>
        <end position="222"/>
    </location>
</feature>
<dbReference type="InterPro" id="IPR023584">
    <property type="entry name" value="Ribosome_recyc_fac_dom"/>
</dbReference>
<dbReference type="SUPFAM" id="SSF55194">
    <property type="entry name" value="Ribosome recycling factor, RRF"/>
    <property type="match status" value="1"/>
</dbReference>